<dbReference type="GO" id="GO:0016740">
    <property type="term" value="F:transferase activity"/>
    <property type="evidence" value="ECO:0007669"/>
    <property type="project" value="UniProtKB-KW"/>
</dbReference>
<dbReference type="AlphaFoldDB" id="A0AAX3K8D5"/>
<proteinExistence type="predicted"/>
<keyword evidence="1" id="KW-0808">Transferase</keyword>
<evidence type="ECO:0000313" key="2">
    <source>
        <dbReference type="Proteomes" id="UP001210690"/>
    </source>
</evidence>
<gene>
    <name evidence="1" type="ORF">NM222_02995</name>
</gene>
<dbReference type="RefSeq" id="WP_269755502.1">
    <property type="nucleotide sequence ID" value="NZ_CP101412.1"/>
</dbReference>
<evidence type="ECO:0000313" key="1">
    <source>
        <dbReference type="EMBL" id="WBB31460.1"/>
    </source>
</evidence>
<sequence>MIHSSKQLKDLIRNLSKEVGIEAHVLIRKYMMERFLERVSSSKYNGSFILKGGMLVAAFVGVEARATMDIDTTIKGIPVTMVDMERTITEISNIDLDDNVKFRIKKVSEIMDEAEYSGIRFSMDALLDGAVIPLKIDISTGDVITPREIAYSYKLMFEDRTIPIMTYPIETVLAEKLETVISRSITNTRMRDFYDIHILLKSQNIDADILALALERTAKKRGNFSLLENAESVLKIVKSDEDMKRLWNIYQKKFKYAGEYTWDEVIHSVRELSIEAKLDVVKHR</sequence>
<organism evidence="1 2">
    <name type="scientific">Parvimonas micra</name>
    <dbReference type="NCBI Taxonomy" id="33033"/>
    <lineage>
        <taxon>Bacteria</taxon>
        <taxon>Bacillati</taxon>
        <taxon>Bacillota</taxon>
        <taxon>Tissierellia</taxon>
        <taxon>Tissierellales</taxon>
        <taxon>Peptoniphilaceae</taxon>
        <taxon>Parvimonas</taxon>
    </lineage>
</organism>
<protein>
    <submittedName>
        <fullName evidence="1">Nucleotidyl transferase AbiEii/AbiGii toxin family protein</fullName>
    </submittedName>
</protein>
<accession>A0AAX3K8D5</accession>
<dbReference type="EMBL" id="CP101412">
    <property type="protein sequence ID" value="WBB31460.1"/>
    <property type="molecule type" value="Genomic_DNA"/>
</dbReference>
<dbReference type="Proteomes" id="UP001210690">
    <property type="component" value="Chromosome"/>
</dbReference>
<name>A0AAX3K8D5_9FIRM</name>
<dbReference type="Pfam" id="PF08843">
    <property type="entry name" value="AbiEii"/>
    <property type="match status" value="1"/>
</dbReference>
<dbReference type="InterPro" id="IPR014942">
    <property type="entry name" value="AbiEii"/>
</dbReference>
<reference evidence="1" key="1">
    <citation type="submission" date="2022-07" db="EMBL/GenBank/DDBJ databases">
        <title>Parvimonas micra travels from the subgingival sulcus of the human oral cavity to the colorectal adenocarcinoma.</title>
        <authorList>
            <person name="Conde-Perez K."/>
            <person name="Buetas E."/>
            <person name="Aja-Macaya P."/>
            <person name="Martin-De Arribas E."/>
            <person name="Iglesias-Corras I."/>
            <person name="Trigo-Tasende N."/>
            <person name="Nasser-Ali M."/>
            <person name="Estevez L.S."/>
            <person name="Rumbo-Feal S."/>
            <person name="Otero-Alen B."/>
            <person name="Noguera J.F."/>
            <person name="Concha A."/>
            <person name="Pardinas-Lopez S."/>
            <person name="Carda-Dieguez M."/>
            <person name="Gomez-Randulfe I."/>
            <person name="Martinez-Lago N."/>
            <person name="Ladra S."/>
            <person name="Aparicio L.A."/>
            <person name="Bou G."/>
            <person name="Mira A."/>
            <person name="Vallejo J.A."/>
            <person name="Poza M."/>
        </authorList>
    </citation>
    <scope>NUCLEOTIDE SEQUENCE</scope>
    <source>
        <strain evidence="1">PM102KC-G-1</strain>
    </source>
</reference>